<keyword evidence="7 15" id="KW-1133">Transmembrane helix</keyword>
<dbReference type="InParanoid" id="A0A7J8C9J2"/>
<comment type="similarity">
    <text evidence="2">Belongs to the natural cytotoxicity receptor (NCR) family.</text>
</comment>
<comment type="subcellular location">
    <subcellularLocation>
        <location evidence="1">Cell membrane</location>
        <topology evidence="1">Single-pass type I membrane protein</topology>
    </subcellularLocation>
</comment>
<proteinExistence type="inferred from homology"/>
<keyword evidence="12" id="KW-0393">Immunoglobulin domain</keyword>
<evidence type="ECO:0000256" key="3">
    <source>
        <dbReference type="ARBA" id="ARBA00022475"/>
    </source>
</evidence>
<keyword evidence="11" id="KW-0325">Glycoprotein</keyword>
<evidence type="ECO:0000256" key="10">
    <source>
        <dbReference type="ARBA" id="ARBA00023170"/>
    </source>
</evidence>
<dbReference type="InterPro" id="IPR003599">
    <property type="entry name" value="Ig_sub"/>
</dbReference>
<evidence type="ECO:0000256" key="8">
    <source>
        <dbReference type="ARBA" id="ARBA00023136"/>
    </source>
</evidence>
<feature type="chain" id="PRO_5029881052" description="Natural cytotoxicity triggering receptor 1" evidence="16">
    <location>
        <begin position="22"/>
        <end position="304"/>
    </location>
</feature>
<keyword evidence="6" id="KW-0677">Repeat</keyword>
<dbReference type="Proteomes" id="UP000550707">
    <property type="component" value="Unassembled WGS sequence"/>
</dbReference>
<keyword evidence="19" id="KW-1185">Reference proteome</keyword>
<keyword evidence="10 18" id="KW-0675">Receptor</keyword>
<evidence type="ECO:0000259" key="17">
    <source>
        <dbReference type="SMART" id="SM00409"/>
    </source>
</evidence>
<evidence type="ECO:0000256" key="4">
    <source>
        <dbReference type="ARBA" id="ARBA00022692"/>
    </source>
</evidence>
<sequence>MPSPLTALLCLGLCLSQRVSAQKQSLSKPVIWAKPNFMIPNGMPVMIWCQGTGTAVEYQLYFEKQLSDWKKPDPPGQMSKVNFFIQTMSLQTAGQYRCLYRIGEHWSEPSDPLELVVTGMYDTPTLRIHPGPEVIPGENVTFYCDLETATKTFFLLKEGPSNHPQHRSGKTPAEFLMGPVTTAHRGTYICFGSYSNCVWSFPSEPVTLLVTGAAGVANPAPTEQPSSSDSWKPHMLTTKRGFHKDLALWDHTSENLFRMGLAFLVLVALVCLLAEDRLSRKKTEEQVNRASGQERRMAFRTLNG</sequence>
<keyword evidence="9" id="KW-1015">Disulfide bond</keyword>
<dbReference type="Pfam" id="PF00047">
    <property type="entry name" value="ig"/>
    <property type="match status" value="1"/>
</dbReference>
<keyword evidence="5 16" id="KW-0732">Signal</keyword>
<name>A0A7J8C9J2_MOLMO</name>
<evidence type="ECO:0000256" key="11">
    <source>
        <dbReference type="ARBA" id="ARBA00023180"/>
    </source>
</evidence>
<dbReference type="InterPro" id="IPR013151">
    <property type="entry name" value="Immunoglobulin_dom"/>
</dbReference>
<dbReference type="EMBL" id="JACASF010000021">
    <property type="protein sequence ID" value="KAF6407535.1"/>
    <property type="molecule type" value="Genomic_DNA"/>
</dbReference>
<evidence type="ECO:0000256" key="12">
    <source>
        <dbReference type="ARBA" id="ARBA00023319"/>
    </source>
</evidence>
<dbReference type="SMART" id="SM00409">
    <property type="entry name" value="IG"/>
    <property type="match status" value="2"/>
</dbReference>
<dbReference type="AlphaFoldDB" id="A0A7J8C9J2"/>
<evidence type="ECO:0000256" key="5">
    <source>
        <dbReference type="ARBA" id="ARBA00022729"/>
    </source>
</evidence>
<evidence type="ECO:0000256" key="1">
    <source>
        <dbReference type="ARBA" id="ARBA00004251"/>
    </source>
</evidence>
<dbReference type="GO" id="GO:0002764">
    <property type="term" value="P:immune response-regulating signaling pathway"/>
    <property type="evidence" value="ECO:0007669"/>
    <property type="project" value="TreeGrafter"/>
</dbReference>
<dbReference type="PANTHER" id="PTHR11738">
    <property type="entry name" value="MHC CLASS I NK CELL RECEPTOR"/>
    <property type="match status" value="1"/>
</dbReference>
<organism evidence="18 19">
    <name type="scientific">Molossus molossus</name>
    <name type="common">Pallas' mastiff bat</name>
    <name type="synonym">Vespertilio molossus</name>
    <dbReference type="NCBI Taxonomy" id="27622"/>
    <lineage>
        <taxon>Eukaryota</taxon>
        <taxon>Metazoa</taxon>
        <taxon>Chordata</taxon>
        <taxon>Craniata</taxon>
        <taxon>Vertebrata</taxon>
        <taxon>Euteleostomi</taxon>
        <taxon>Mammalia</taxon>
        <taxon>Eutheria</taxon>
        <taxon>Laurasiatheria</taxon>
        <taxon>Chiroptera</taxon>
        <taxon>Yangochiroptera</taxon>
        <taxon>Molossidae</taxon>
        <taxon>Molossus</taxon>
    </lineage>
</organism>
<comment type="caution">
    <text evidence="18">The sequence shown here is derived from an EMBL/GenBank/DDBJ whole genome shotgun (WGS) entry which is preliminary data.</text>
</comment>
<dbReference type="SUPFAM" id="SSF48726">
    <property type="entry name" value="Immunoglobulin"/>
    <property type="match status" value="2"/>
</dbReference>
<dbReference type="Pfam" id="PF13895">
    <property type="entry name" value="Ig_2"/>
    <property type="match status" value="1"/>
</dbReference>
<dbReference type="InterPro" id="IPR013783">
    <property type="entry name" value="Ig-like_fold"/>
</dbReference>
<dbReference type="Gene3D" id="2.60.40.10">
    <property type="entry name" value="Immunoglobulins"/>
    <property type="match status" value="2"/>
</dbReference>
<dbReference type="FunCoup" id="A0A7J8C9J2">
    <property type="interactions" value="78"/>
</dbReference>
<evidence type="ECO:0000256" key="7">
    <source>
        <dbReference type="ARBA" id="ARBA00022989"/>
    </source>
</evidence>
<reference evidence="18 19" key="1">
    <citation type="journal article" date="2020" name="Nature">
        <title>Six reference-quality genomes reveal evolution of bat adaptations.</title>
        <authorList>
            <person name="Jebb D."/>
            <person name="Huang Z."/>
            <person name="Pippel M."/>
            <person name="Hughes G.M."/>
            <person name="Lavrichenko K."/>
            <person name="Devanna P."/>
            <person name="Winkler S."/>
            <person name="Jermiin L.S."/>
            <person name="Skirmuntt E.C."/>
            <person name="Katzourakis A."/>
            <person name="Burkitt-Gray L."/>
            <person name="Ray D.A."/>
            <person name="Sullivan K.A.M."/>
            <person name="Roscito J.G."/>
            <person name="Kirilenko B.M."/>
            <person name="Davalos L.M."/>
            <person name="Corthals A.P."/>
            <person name="Power M.L."/>
            <person name="Jones G."/>
            <person name="Ransome R.D."/>
            <person name="Dechmann D.K.N."/>
            <person name="Locatelli A.G."/>
            <person name="Puechmaille S.J."/>
            <person name="Fedrigo O."/>
            <person name="Jarvis E.D."/>
            <person name="Hiller M."/>
            <person name="Vernes S.C."/>
            <person name="Myers E.W."/>
            <person name="Teeling E.C."/>
        </authorList>
    </citation>
    <scope>NUCLEOTIDE SEQUENCE [LARGE SCALE GENOMIC DNA]</scope>
    <source>
        <strain evidence="18">MMolMol1</strain>
        <tissue evidence="18">Muscle</tissue>
    </source>
</reference>
<evidence type="ECO:0000256" key="9">
    <source>
        <dbReference type="ARBA" id="ARBA00023157"/>
    </source>
</evidence>
<evidence type="ECO:0000256" key="6">
    <source>
        <dbReference type="ARBA" id="ARBA00022737"/>
    </source>
</evidence>
<keyword evidence="8 15" id="KW-0472">Membrane</keyword>
<feature type="transmembrane region" description="Helical" evidence="15">
    <location>
        <begin position="256"/>
        <end position="274"/>
    </location>
</feature>
<protein>
    <recommendedName>
        <fullName evidence="13">Natural cytotoxicity triggering receptor 1</fullName>
    </recommendedName>
    <alternativeName>
        <fullName evidence="14">Natural killer cell p46-related protein</fullName>
    </alternativeName>
</protein>
<evidence type="ECO:0000256" key="14">
    <source>
        <dbReference type="ARBA" id="ARBA00041225"/>
    </source>
</evidence>
<feature type="domain" description="Immunoglobulin" evidence="17">
    <location>
        <begin position="34"/>
        <end position="118"/>
    </location>
</feature>
<dbReference type="InterPro" id="IPR050412">
    <property type="entry name" value="Ig-like_Receptors_ImmuneReg"/>
</dbReference>
<dbReference type="InterPro" id="IPR036179">
    <property type="entry name" value="Ig-like_dom_sf"/>
</dbReference>
<dbReference type="GO" id="GO:0005886">
    <property type="term" value="C:plasma membrane"/>
    <property type="evidence" value="ECO:0007669"/>
    <property type="project" value="UniProtKB-SubCell"/>
</dbReference>
<keyword evidence="4 15" id="KW-0812">Transmembrane</keyword>
<evidence type="ECO:0000313" key="18">
    <source>
        <dbReference type="EMBL" id="KAF6407535.1"/>
    </source>
</evidence>
<gene>
    <name evidence="18" type="ORF">HJG59_012885</name>
</gene>
<accession>A0A7J8C9J2</accession>
<evidence type="ECO:0000256" key="15">
    <source>
        <dbReference type="SAM" id="Phobius"/>
    </source>
</evidence>
<keyword evidence="3" id="KW-1003">Cell membrane</keyword>
<dbReference type="PANTHER" id="PTHR11738:SF14">
    <property type="entry name" value="NATURAL CYTOTOXICITY TRIGGERING RECEPTOR 1"/>
    <property type="match status" value="1"/>
</dbReference>
<dbReference type="FunFam" id="2.60.40.10:FF:000049">
    <property type="entry name" value="Leukocyte immunoglobulin-like receptor subfamily B member 1"/>
    <property type="match status" value="2"/>
</dbReference>
<evidence type="ECO:0000256" key="2">
    <source>
        <dbReference type="ARBA" id="ARBA00006531"/>
    </source>
</evidence>
<feature type="domain" description="Immunoglobulin" evidence="17">
    <location>
        <begin position="129"/>
        <end position="211"/>
    </location>
</feature>
<feature type="signal peptide" evidence="16">
    <location>
        <begin position="1"/>
        <end position="21"/>
    </location>
</feature>
<evidence type="ECO:0000256" key="16">
    <source>
        <dbReference type="SAM" id="SignalP"/>
    </source>
</evidence>
<evidence type="ECO:0000313" key="19">
    <source>
        <dbReference type="Proteomes" id="UP000550707"/>
    </source>
</evidence>
<evidence type="ECO:0000256" key="13">
    <source>
        <dbReference type="ARBA" id="ARBA00040484"/>
    </source>
</evidence>